<dbReference type="PANTHER" id="PTHR43320:SF3">
    <property type="entry name" value="CARBOHYDRATE KINASE PFKB DOMAIN-CONTAINING PROTEIN"/>
    <property type="match status" value="1"/>
</dbReference>
<dbReference type="PRINTS" id="PR00990">
    <property type="entry name" value="RIBOKINASE"/>
</dbReference>
<keyword evidence="2 4" id="KW-0808">Transferase</keyword>
<evidence type="ECO:0000313" key="7">
    <source>
        <dbReference type="Proteomes" id="UP000658720"/>
    </source>
</evidence>
<dbReference type="Gene3D" id="3.30.1110.10">
    <property type="match status" value="1"/>
</dbReference>
<dbReference type="EMBL" id="JADEVV010000001">
    <property type="protein sequence ID" value="MBE9252371.1"/>
    <property type="molecule type" value="Genomic_DNA"/>
</dbReference>
<accession>A0ABR9VMT2</accession>
<dbReference type="InterPro" id="IPR002139">
    <property type="entry name" value="Ribo/fructo_kinase"/>
</dbReference>
<comment type="caution">
    <text evidence="6">The sequence shown here is derived from an EMBL/GenBank/DDBJ whole genome shotgun (WGS) entry which is preliminary data.</text>
</comment>
<keyword evidence="7" id="KW-1185">Reference proteome</keyword>
<dbReference type="InterPro" id="IPR052700">
    <property type="entry name" value="Carb_kinase_PfkB-like"/>
</dbReference>
<dbReference type="SUPFAM" id="SSF53613">
    <property type="entry name" value="Ribokinase-like"/>
    <property type="match status" value="1"/>
</dbReference>
<evidence type="ECO:0000256" key="4">
    <source>
        <dbReference type="RuleBase" id="RU003704"/>
    </source>
</evidence>
<protein>
    <submittedName>
        <fullName evidence="6">Adenosine kinase</fullName>
    </submittedName>
</protein>
<dbReference type="PANTHER" id="PTHR43320">
    <property type="entry name" value="SUGAR KINASE"/>
    <property type="match status" value="1"/>
</dbReference>
<feature type="domain" description="Carbohydrate kinase PfkB" evidence="5">
    <location>
        <begin position="42"/>
        <end position="318"/>
    </location>
</feature>
<evidence type="ECO:0000313" key="6">
    <source>
        <dbReference type="EMBL" id="MBE9252371.1"/>
    </source>
</evidence>
<dbReference type="InterPro" id="IPR002173">
    <property type="entry name" value="Carboh/pur_kinase_PfkB_CS"/>
</dbReference>
<dbReference type="Pfam" id="PF00294">
    <property type="entry name" value="PfkB"/>
    <property type="match status" value="1"/>
</dbReference>
<sequence length="333" mass="35281">MGHKYDVYGMGNALVDMEFEVTPEQLASLGIDKGVMTLVEEARENELIAQLAQQRGKQSSGGSAANTLVALAQLGGTGFYACKVGKDEAGAFYLQDLNDCGLDTNPHHESAGEGITGKCLVFVTPDADRTMNTFLGISGSLSVTEMDWPALRQSQYLYLEGYLVTSPSAKAACIEAKAIAEQSGVKTCLSLSDPNMAKFFQDGLKEMLGQGVDLLFANEAEALEMAGTSDLNQAIAYCKSIAKNFALTRGGEGSLIFDGENLLTISTPKVQPIDTVGAGDMYAGGFLYGLTHGMDYEKAGQLASETASRVVTCYGPRLATATLQEILQSVQAV</sequence>
<dbReference type="GO" id="GO:0016301">
    <property type="term" value="F:kinase activity"/>
    <property type="evidence" value="ECO:0007669"/>
    <property type="project" value="UniProtKB-KW"/>
</dbReference>
<evidence type="ECO:0000259" key="5">
    <source>
        <dbReference type="Pfam" id="PF00294"/>
    </source>
</evidence>
<evidence type="ECO:0000256" key="2">
    <source>
        <dbReference type="ARBA" id="ARBA00022679"/>
    </source>
</evidence>
<dbReference type="Gene3D" id="3.40.1190.20">
    <property type="match status" value="1"/>
</dbReference>
<comment type="similarity">
    <text evidence="1 4">Belongs to the carbohydrate kinase PfkB family.</text>
</comment>
<evidence type="ECO:0000256" key="3">
    <source>
        <dbReference type="ARBA" id="ARBA00022777"/>
    </source>
</evidence>
<dbReference type="RefSeq" id="WP_194018536.1">
    <property type="nucleotide sequence ID" value="NZ_JADEVV010000001.1"/>
</dbReference>
<dbReference type="CDD" id="cd01168">
    <property type="entry name" value="adenosine_kinase"/>
    <property type="match status" value="1"/>
</dbReference>
<dbReference type="InterPro" id="IPR011611">
    <property type="entry name" value="PfkB_dom"/>
</dbReference>
<organism evidence="6 7">
    <name type="scientific">Synechocystis salina LEGE 00031</name>
    <dbReference type="NCBI Taxonomy" id="1828736"/>
    <lineage>
        <taxon>Bacteria</taxon>
        <taxon>Bacillati</taxon>
        <taxon>Cyanobacteriota</taxon>
        <taxon>Cyanophyceae</taxon>
        <taxon>Synechococcales</taxon>
        <taxon>Merismopediaceae</taxon>
        <taxon>Synechocystis</taxon>
    </lineage>
</organism>
<evidence type="ECO:0000256" key="1">
    <source>
        <dbReference type="ARBA" id="ARBA00010688"/>
    </source>
</evidence>
<proteinExistence type="inferred from homology"/>
<gene>
    <name evidence="6" type="ORF">IQ217_00570</name>
</gene>
<dbReference type="InterPro" id="IPR029056">
    <property type="entry name" value="Ribokinase-like"/>
</dbReference>
<keyword evidence="3 4" id="KW-0418">Kinase</keyword>
<reference evidence="6 7" key="1">
    <citation type="submission" date="2020-10" db="EMBL/GenBank/DDBJ databases">
        <authorList>
            <person name="Castelo-Branco R."/>
            <person name="Eusebio N."/>
            <person name="Adriana R."/>
            <person name="Vieira A."/>
            <person name="Brugerolle De Fraissinette N."/>
            <person name="Rezende De Castro R."/>
            <person name="Schneider M.P."/>
            <person name="Vasconcelos V."/>
            <person name="Leao P.N."/>
        </authorList>
    </citation>
    <scope>NUCLEOTIDE SEQUENCE [LARGE SCALE GENOMIC DNA]</scope>
    <source>
        <strain evidence="6 7">LEGE 00031</strain>
    </source>
</reference>
<dbReference type="PROSITE" id="PS00584">
    <property type="entry name" value="PFKB_KINASES_2"/>
    <property type="match status" value="1"/>
</dbReference>
<dbReference type="Proteomes" id="UP000658720">
    <property type="component" value="Unassembled WGS sequence"/>
</dbReference>
<name>A0ABR9VMT2_9SYNC</name>